<dbReference type="AlphaFoldDB" id="A0AAV0WLF6"/>
<evidence type="ECO:0000313" key="2">
    <source>
        <dbReference type="EMBL" id="CAI6356604.1"/>
    </source>
</evidence>
<evidence type="ECO:0008006" key="4">
    <source>
        <dbReference type="Google" id="ProtNLM"/>
    </source>
</evidence>
<evidence type="ECO:0000256" key="1">
    <source>
        <dbReference type="SAM" id="Phobius"/>
    </source>
</evidence>
<feature type="transmembrane region" description="Helical" evidence="1">
    <location>
        <begin position="6"/>
        <end position="33"/>
    </location>
</feature>
<protein>
    <recommendedName>
        <fullName evidence="4">ATP synthase F0 subunit 8</fullName>
    </recommendedName>
</protein>
<organism evidence="2 3">
    <name type="scientific">Macrosiphum euphorbiae</name>
    <name type="common">potato aphid</name>
    <dbReference type="NCBI Taxonomy" id="13131"/>
    <lineage>
        <taxon>Eukaryota</taxon>
        <taxon>Metazoa</taxon>
        <taxon>Ecdysozoa</taxon>
        <taxon>Arthropoda</taxon>
        <taxon>Hexapoda</taxon>
        <taxon>Insecta</taxon>
        <taxon>Pterygota</taxon>
        <taxon>Neoptera</taxon>
        <taxon>Paraneoptera</taxon>
        <taxon>Hemiptera</taxon>
        <taxon>Sternorrhyncha</taxon>
        <taxon>Aphidomorpha</taxon>
        <taxon>Aphidoidea</taxon>
        <taxon>Aphididae</taxon>
        <taxon>Macrosiphini</taxon>
        <taxon>Macrosiphum</taxon>
    </lineage>
</organism>
<keyword evidence="3" id="KW-1185">Reference proteome</keyword>
<proteinExistence type="predicted"/>
<dbReference type="Proteomes" id="UP001160148">
    <property type="component" value="Unassembled WGS sequence"/>
</dbReference>
<reference evidence="2 3" key="1">
    <citation type="submission" date="2023-01" db="EMBL/GenBank/DDBJ databases">
        <authorList>
            <person name="Whitehead M."/>
        </authorList>
    </citation>
    <scope>NUCLEOTIDE SEQUENCE [LARGE SCALE GENOMIC DNA]</scope>
</reference>
<sequence>MVPILLIIIAFIIVIYSTILFVYTYNCFFVATLDQAQSKLSKATTNSDLSTTEDEEKKTFNSSGGLVDTLFPPPKYKDYCSKVTKSKHDVESIFNVDNHESLSDNNDDNIADDNDDSDCDGRIIINKSSNDSISEENILIQSSSNAVFSPNTQVWKVNHLNRYGQTEISPNFQFT</sequence>
<keyword evidence="1" id="KW-0812">Transmembrane</keyword>
<dbReference type="EMBL" id="CARXXK010000002">
    <property type="protein sequence ID" value="CAI6356604.1"/>
    <property type="molecule type" value="Genomic_DNA"/>
</dbReference>
<keyword evidence="1" id="KW-0472">Membrane</keyword>
<keyword evidence="1" id="KW-1133">Transmembrane helix</keyword>
<name>A0AAV0WLF6_9HEMI</name>
<gene>
    <name evidence="2" type="ORF">MEUPH1_LOCUS12322</name>
</gene>
<evidence type="ECO:0000313" key="3">
    <source>
        <dbReference type="Proteomes" id="UP001160148"/>
    </source>
</evidence>
<accession>A0AAV0WLF6</accession>
<comment type="caution">
    <text evidence="2">The sequence shown here is derived from an EMBL/GenBank/DDBJ whole genome shotgun (WGS) entry which is preliminary data.</text>
</comment>